<keyword evidence="2" id="KW-1133">Transmembrane helix</keyword>
<evidence type="ECO:0000256" key="2">
    <source>
        <dbReference type="ARBA" id="ARBA00022989"/>
    </source>
</evidence>
<feature type="domain" description="Major facilitator superfamily (MFS) profile" evidence="4">
    <location>
        <begin position="19"/>
        <end position="395"/>
    </location>
</feature>
<dbReference type="RefSeq" id="WP_129341968.1">
    <property type="nucleotide sequence ID" value="NZ_JACIDD010000002.1"/>
</dbReference>
<proteinExistence type="predicted"/>
<sequence>MTLPGTRTGDGARINSSRALLLAGLLFVAANLRAPVTSIAPVLDVVSQAFALTPGEAGLLTTLPLLAFGIMAPVAPMLSRRIGLERSLFLAMVFLIAGILLRSAGPAWCLFTGIAVLGVGIAIANVLLPSLVKRDFPASVAVITGLTAVTMSTAAAIASAAMVPLVHVAGWQLTLASMLVLPAAAILVWAVQLGHAEPPIAEPPQQRGGGHLWRSSLAWQVTLFMGINSFLYYTVVAWLPSILTESGYKPATAGTLHGLMQLAAVLPGLVFGPMIRALRDQRLAGVAVGLVMSASFIGLLVVPAWASLWVPLFGMGSNGALLLALTFLALRTGTSRQTAALSGMAQCVGYLLAATGPILAGVLHDTSGGWAIPLAAGAILCLALSVFGLLAGRSRLVSV</sequence>
<evidence type="ECO:0000313" key="6">
    <source>
        <dbReference type="Proteomes" id="UP000292347"/>
    </source>
</evidence>
<accession>A0A4Q2IT39</accession>
<comment type="caution">
    <text evidence="5">The sequence shown here is derived from an EMBL/GenBank/DDBJ whole genome shotgun (WGS) entry which is preliminary data.</text>
</comment>
<dbReference type="Proteomes" id="UP000292347">
    <property type="component" value="Unassembled WGS sequence"/>
</dbReference>
<evidence type="ECO:0000256" key="1">
    <source>
        <dbReference type="ARBA" id="ARBA00022692"/>
    </source>
</evidence>
<dbReference type="Gene3D" id="1.20.1250.20">
    <property type="entry name" value="MFS general substrate transporter like domains"/>
    <property type="match status" value="1"/>
</dbReference>
<organism evidence="5 6">
    <name type="scientific">Sphingomonas desiccabilis</name>
    <dbReference type="NCBI Taxonomy" id="429134"/>
    <lineage>
        <taxon>Bacteria</taxon>
        <taxon>Pseudomonadati</taxon>
        <taxon>Pseudomonadota</taxon>
        <taxon>Alphaproteobacteria</taxon>
        <taxon>Sphingomonadales</taxon>
        <taxon>Sphingomonadaceae</taxon>
        <taxon>Sphingomonas</taxon>
    </lineage>
</organism>
<dbReference type="Pfam" id="PF07690">
    <property type="entry name" value="MFS_1"/>
    <property type="match status" value="1"/>
</dbReference>
<protein>
    <submittedName>
        <fullName evidence="5">MFS transporter</fullName>
    </submittedName>
</protein>
<dbReference type="OrthoDB" id="5317164at2"/>
<dbReference type="PANTHER" id="PTHR23523:SF2">
    <property type="entry name" value="2-NITROIMIDAZOLE TRANSPORTER"/>
    <property type="match status" value="1"/>
</dbReference>
<dbReference type="InterPro" id="IPR020846">
    <property type="entry name" value="MFS_dom"/>
</dbReference>
<evidence type="ECO:0000259" key="4">
    <source>
        <dbReference type="PROSITE" id="PS50850"/>
    </source>
</evidence>
<reference evidence="5 6" key="1">
    <citation type="submission" date="2019-01" db="EMBL/GenBank/DDBJ databases">
        <title>Sphingomonas mucosissima sp. nov. and Sphingomonas desiccabilis sp. nov., from biological soil crusts in the Colorado Plateau, USA.</title>
        <authorList>
            <person name="Zhu D."/>
        </authorList>
    </citation>
    <scope>NUCLEOTIDE SEQUENCE [LARGE SCALE GENOMIC DNA]</scope>
    <source>
        <strain evidence="5 6">CP1D</strain>
    </source>
</reference>
<dbReference type="GO" id="GO:0022857">
    <property type="term" value="F:transmembrane transporter activity"/>
    <property type="evidence" value="ECO:0007669"/>
    <property type="project" value="InterPro"/>
</dbReference>
<keyword evidence="6" id="KW-1185">Reference proteome</keyword>
<dbReference type="InterPro" id="IPR011701">
    <property type="entry name" value="MFS"/>
</dbReference>
<dbReference type="PANTHER" id="PTHR23523">
    <property type="match status" value="1"/>
</dbReference>
<keyword evidence="3" id="KW-0472">Membrane</keyword>
<gene>
    <name evidence="5" type="ORF">EO081_11025</name>
</gene>
<evidence type="ECO:0000313" key="5">
    <source>
        <dbReference type="EMBL" id="RXZ31735.1"/>
    </source>
</evidence>
<keyword evidence="1" id="KW-0812">Transmembrane</keyword>
<dbReference type="InterPro" id="IPR052524">
    <property type="entry name" value="MFS_Cyanate_Porter"/>
</dbReference>
<name>A0A4Q2IT39_9SPHN</name>
<dbReference type="SUPFAM" id="SSF103473">
    <property type="entry name" value="MFS general substrate transporter"/>
    <property type="match status" value="1"/>
</dbReference>
<dbReference type="EMBL" id="SDPT01000002">
    <property type="protein sequence ID" value="RXZ31735.1"/>
    <property type="molecule type" value="Genomic_DNA"/>
</dbReference>
<evidence type="ECO:0000256" key="3">
    <source>
        <dbReference type="ARBA" id="ARBA00023136"/>
    </source>
</evidence>
<dbReference type="PROSITE" id="PS50850">
    <property type="entry name" value="MFS"/>
    <property type="match status" value="1"/>
</dbReference>
<dbReference type="AlphaFoldDB" id="A0A4Q2IT39"/>
<dbReference type="InterPro" id="IPR036259">
    <property type="entry name" value="MFS_trans_sf"/>
</dbReference>